<dbReference type="InterPro" id="IPR050229">
    <property type="entry name" value="GlpE_sulfurtransferase"/>
</dbReference>
<dbReference type="SUPFAM" id="SSF52821">
    <property type="entry name" value="Rhodanese/Cell cycle control phosphatase"/>
    <property type="match status" value="1"/>
</dbReference>
<reference evidence="4 5" key="1">
    <citation type="submission" date="2018-02" db="EMBL/GenBank/DDBJ databases">
        <title>novel marine gammaproteobacteria from coastal saline agro ecosystem.</title>
        <authorList>
            <person name="Krishnan R."/>
            <person name="Ramesh Kumar N."/>
        </authorList>
    </citation>
    <scope>NUCLEOTIDE SEQUENCE [LARGE SCALE GENOMIC DNA]</scope>
    <source>
        <strain evidence="4 5">228</strain>
    </source>
</reference>
<dbReference type="PROSITE" id="PS00380">
    <property type="entry name" value="RHODANESE_1"/>
    <property type="match status" value="1"/>
</dbReference>
<name>A0A2S5KIL9_9PROT</name>
<dbReference type="Gene3D" id="3.40.250.10">
    <property type="entry name" value="Rhodanese-like domain"/>
    <property type="match status" value="1"/>
</dbReference>
<dbReference type="EMBL" id="PRLP01000143">
    <property type="protein sequence ID" value="PPC74602.1"/>
    <property type="molecule type" value="Genomic_DNA"/>
</dbReference>
<dbReference type="PANTHER" id="PTHR43031:SF6">
    <property type="entry name" value="THIOSULFATE SULFURTRANSFERASE GLPE"/>
    <property type="match status" value="1"/>
</dbReference>
<dbReference type="GO" id="GO:0004792">
    <property type="term" value="F:thiosulfate-cyanide sulfurtransferase activity"/>
    <property type="evidence" value="ECO:0007669"/>
    <property type="project" value="InterPro"/>
</dbReference>
<dbReference type="OrthoDB" id="9791096at2"/>
<dbReference type="Proteomes" id="UP000238196">
    <property type="component" value="Unassembled WGS sequence"/>
</dbReference>
<sequence length="107" mass="11549">MNFTRISPSQAKDMIGNGAQVADIRDPVSYSNGHIPGASALSNENLQHFLESADPDHPLIVVCYHGHSSQGAASFLVNHGFEQVYSMDGGFEEWRTLFPADIATGNS</sequence>
<dbReference type="InterPro" id="IPR023695">
    <property type="entry name" value="Thiosulf_sulfurTrfase"/>
</dbReference>
<dbReference type="CDD" id="cd01444">
    <property type="entry name" value="GlpE_ST"/>
    <property type="match status" value="1"/>
</dbReference>
<evidence type="ECO:0000259" key="3">
    <source>
        <dbReference type="PROSITE" id="PS50206"/>
    </source>
</evidence>
<comment type="caution">
    <text evidence="4">The sequence shown here is derived from an EMBL/GenBank/DDBJ whole genome shotgun (WGS) entry which is preliminary data.</text>
</comment>
<dbReference type="PROSITE" id="PS50206">
    <property type="entry name" value="RHODANESE_3"/>
    <property type="match status" value="1"/>
</dbReference>
<accession>A0A2S5KIL9</accession>
<evidence type="ECO:0000256" key="1">
    <source>
        <dbReference type="ARBA" id="ARBA00022490"/>
    </source>
</evidence>
<evidence type="ECO:0000256" key="2">
    <source>
        <dbReference type="ARBA" id="ARBA00022679"/>
    </source>
</evidence>
<dbReference type="HAMAP" id="MF_01009">
    <property type="entry name" value="Thiosulf_sulfurtr"/>
    <property type="match status" value="1"/>
</dbReference>
<evidence type="ECO:0000313" key="5">
    <source>
        <dbReference type="Proteomes" id="UP000238196"/>
    </source>
</evidence>
<dbReference type="Pfam" id="PF00581">
    <property type="entry name" value="Rhodanese"/>
    <property type="match status" value="1"/>
</dbReference>
<protein>
    <submittedName>
        <fullName evidence="4">Thiosulfate sulfurtransferase GlpE</fullName>
    </submittedName>
</protein>
<dbReference type="InterPro" id="IPR001307">
    <property type="entry name" value="Thiosulphate_STrfase_CS"/>
</dbReference>
<dbReference type="NCBIfam" id="NF001195">
    <property type="entry name" value="PRK00162.1"/>
    <property type="match status" value="1"/>
</dbReference>
<dbReference type="PANTHER" id="PTHR43031">
    <property type="entry name" value="FAD-DEPENDENT OXIDOREDUCTASE"/>
    <property type="match status" value="1"/>
</dbReference>
<dbReference type="AlphaFoldDB" id="A0A2S5KIL9"/>
<gene>
    <name evidence="4" type="ORF">C4K68_25115</name>
</gene>
<keyword evidence="1" id="KW-0963">Cytoplasm</keyword>
<keyword evidence="2" id="KW-0808">Transferase</keyword>
<evidence type="ECO:0000313" key="4">
    <source>
        <dbReference type="EMBL" id="PPC74602.1"/>
    </source>
</evidence>
<proteinExistence type="inferred from homology"/>
<dbReference type="GO" id="GO:0005737">
    <property type="term" value="C:cytoplasm"/>
    <property type="evidence" value="ECO:0007669"/>
    <property type="project" value="InterPro"/>
</dbReference>
<organism evidence="4 5">
    <name type="scientific">Proteobacteria bacterium 228</name>
    <dbReference type="NCBI Taxonomy" id="2083153"/>
    <lineage>
        <taxon>Bacteria</taxon>
        <taxon>Pseudomonadati</taxon>
        <taxon>Pseudomonadota</taxon>
    </lineage>
</organism>
<dbReference type="InterPro" id="IPR036873">
    <property type="entry name" value="Rhodanese-like_dom_sf"/>
</dbReference>
<feature type="domain" description="Rhodanese" evidence="3">
    <location>
        <begin position="15"/>
        <end position="103"/>
    </location>
</feature>
<dbReference type="SMART" id="SM00450">
    <property type="entry name" value="RHOD"/>
    <property type="match status" value="1"/>
</dbReference>
<dbReference type="InterPro" id="IPR001763">
    <property type="entry name" value="Rhodanese-like_dom"/>
</dbReference>